<gene>
    <name evidence="2" type="ORF">BWQ96_02903</name>
</gene>
<dbReference type="AlphaFoldDB" id="A0A2V3J1M0"/>
<organism evidence="2 3">
    <name type="scientific">Gracilariopsis chorda</name>
    <dbReference type="NCBI Taxonomy" id="448386"/>
    <lineage>
        <taxon>Eukaryota</taxon>
        <taxon>Rhodophyta</taxon>
        <taxon>Florideophyceae</taxon>
        <taxon>Rhodymeniophycidae</taxon>
        <taxon>Gracilariales</taxon>
        <taxon>Gracilariaceae</taxon>
        <taxon>Gracilariopsis</taxon>
    </lineage>
</organism>
<accession>A0A2V3J1M0</accession>
<protein>
    <recommendedName>
        <fullName evidence="4">BAR domain-containing protein</fullName>
    </recommendedName>
</protein>
<feature type="compositionally biased region" description="Basic and acidic residues" evidence="1">
    <location>
        <begin position="12"/>
        <end position="22"/>
    </location>
</feature>
<name>A0A2V3J1M0_9FLOR</name>
<feature type="region of interest" description="Disordered" evidence="1">
    <location>
        <begin position="114"/>
        <end position="145"/>
    </location>
</feature>
<evidence type="ECO:0008006" key="4">
    <source>
        <dbReference type="Google" id="ProtNLM"/>
    </source>
</evidence>
<evidence type="ECO:0000313" key="3">
    <source>
        <dbReference type="Proteomes" id="UP000247409"/>
    </source>
</evidence>
<evidence type="ECO:0000256" key="1">
    <source>
        <dbReference type="SAM" id="MobiDB-lite"/>
    </source>
</evidence>
<dbReference type="EMBL" id="NBIV01000026">
    <property type="protein sequence ID" value="PXF47290.1"/>
    <property type="molecule type" value="Genomic_DNA"/>
</dbReference>
<dbReference type="Proteomes" id="UP000247409">
    <property type="component" value="Unassembled WGS sequence"/>
</dbReference>
<dbReference type="OrthoDB" id="10639327at2759"/>
<evidence type="ECO:0000313" key="2">
    <source>
        <dbReference type="EMBL" id="PXF47290.1"/>
    </source>
</evidence>
<feature type="region of interest" description="Disordered" evidence="1">
    <location>
        <begin position="1"/>
        <end position="22"/>
    </location>
</feature>
<keyword evidence="3" id="KW-1185">Reference proteome</keyword>
<sequence length="305" mass="34389">MTLLRSIGNRFRRPDDRSDHDIHSNHDASFAFSVLPHSILPHTVSSKLLGGTDAPIDESPDLYYEDRPLGNSIHALEEIRVALRELASAANEHKDMLVAHASTERTLGDTLVDVMQPRTTASENDDEDMSLSDSPHDHDENNPTSHFSTYLPIEARESQKALGKGLSCHSDAIIKLSVAISSPINDLTRSFEERYQRKIVPLRKRYIDQKGQYLKYKRHADMADTDEKRSYYEALAEAAKPVWIRTSTELRTESDVMTELTAKNMAKWSRNIALHHERALAIAAANFADAFNRAKTIPSLWKSGK</sequence>
<reference evidence="2 3" key="1">
    <citation type="journal article" date="2018" name="Mol. Biol. Evol.">
        <title>Analysis of the draft genome of the red seaweed Gracilariopsis chorda provides insights into genome size evolution in Rhodophyta.</title>
        <authorList>
            <person name="Lee J."/>
            <person name="Yang E.C."/>
            <person name="Graf L."/>
            <person name="Yang J.H."/>
            <person name="Qiu H."/>
            <person name="Zel Zion U."/>
            <person name="Chan C.X."/>
            <person name="Stephens T.G."/>
            <person name="Weber A.P.M."/>
            <person name="Boo G.H."/>
            <person name="Boo S.M."/>
            <person name="Kim K.M."/>
            <person name="Shin Y."/>
            <person name="Jung M."/>
            <person name="Lee S.J."/>
            <person name="Yim H.S."/>
            <person name="Lee J.H."/>
            <person name="Bhattacharya D."/>
            <person name="Yoon H.S."/>
        </authorList>
    </citation>
    <scope>NUCLEOTIDE SEQUENCE [LARGE SCALE GENOMIC DNA]</scope>
    <source>
        <strain evidence="2 3">SKKU-2015</strain>
        <tissue evidence="2">Whole body</tissue>
    </source>
</reference>
<proteinExistence type="predicted"/>
<comment type="caution">
    <text evidence="2">The sequence shown here is derived from an EMBL/GenBank/DDBJ whole genome shotgun (WGS) entry which is preliminary data.</text>
</comment>